<organism evidence="2 3">
    <name type="scientific">Pelagibacterium halotolerans (strain DSM 22347 / JCM 15775 / CGMCC 1.7692 / B2)</name>
    <dbReference type="NCBI Taxonomy" id="1082931"/>
    <lineage>
        <taxon>Bacteria</taxon>
        <taxon>Pseudomonadati</taxon>
        <taxon>Pseudomonadota</taxon>
        <taxon>Alphaproteobacteria</taxon>
        <taxon>Hyphomicrobiales</taxon>
        <taxon>Devosiaceae</taxon>
        <taxon>Pelagibacterium</taxon>
    </lineage>
</organism>
<dbReference type="KEGG" id="phl:KKY_3655"/>
<reference evidence="2 3" key="1">
    <citation type="journal article" date="2012" name="J. Bacteriol.">
        <title>Complete genome sequence of Pelagibacterium halotolerans B2T.</title>
        <authorList>
            <person name="Huo Y.Y."/>
            <person name="Cheng H."/>
            <person name="Han X.F."/>
            <person name="Jiang X.W."/>
            <person name="Sun C."/>
            <person name="Zhang X.Q."/>
            <person name="Zhu X.F."/>
            <person name="Liu Y.F."/>
            <person name="Li P.F."/>
            <person name="Ni P.X."/>
            <person name="Wu M."/>
        </authorList>
    </citation>
    <scope>NUCLEOTIDE SEQUENCE [LARGE SCALE GENOMIC DNA]</scope>
    <source>
        <strain evidence="3">DSM 22347 / JCM 15775 / CGMCC 1.7692 / B2</strain>
    </source>
</reference>
<dbReference type="HOGENOM" id="CLU_3046324_0_0_5"/>
<dbReference type="Proteomes" id="UP000008850">
    <property type="component" value="Chromosome"/>
</dbReference>
<feature type="compositionally biased region" description="Basic and acidic residues" evidence="1">
    <location>
        <begin position="1"/>
        <end position="14"/>
    </location>
</feature>
<sequence length="54" mass="5835">MDCENRRGVGERIDQGGVGTPSGQRRGPLDLSPSPIVAPDAVAEINPREHLQWV</sequence>
<accession>G4RB01</accession>
<proteinExistence type="predicted"/>
<evidence type="ECO:0000313" key="2">
    <source>
        <dbReference type="EMBL" id="AEQ53637.1"/>
    </source>
</evidence>
<evidence type="ECO:0000256" key="1">
    <source>
        <dbReference type="SAM" id="MobiDB-lite"/>
    </source>
</evidence>
<keyword evidence="3" id="KW-1185">Reference proteome</keyword>
<dbReference type="EMBL" id="CP003075">
    <property type="protein sequence ID" value="AEQ53637.1"/>
    <property type="molecule type" value="Genomic_DNA"/>
</dbReference>
<protein>
    <submittedName>
        <fullName evidence="2">Uncharacterized protein</fullName>
    </submittedName>
</protein>
<feature type="region of interest" description="Disordered" evidence="1">
    <location>
        <begin position="1"/>
        <end position="35"/>
    </location>
</feature>
<dbReference type="AlphaFoldDB" id="G4RB01"/>
<name>G4RB01_PELHB</name>
<dbReference type="STRING" id="1082931.KKY_3655"/>
<gene>
    <name evidence="2" type="ordered locus">KKY_3655</name>
</gene>
<evidence type="ECO:0000313" key="3">
    <source>
        <dbReference type="Proteomes" id="UP000008850"/>
    </source>
</evidence>